<dbReference type="OrthoDB" id="9792500at2"/>
<keyword evidence="2" id="KW-0963">Cytoplasm</keyword>
<dbReference type="RefSeq" id="WP_105061484.1">
    <property type="nucleotide sequence ID" value="NZ_MSCJ01000002.1"/>
</dbReference>
<evidence type="ECO:0000256" key="2">
    <source>
        <dbReference type="PIRNR" id="PIRNR006276"/>
    </source>
</evidence>
<gene>
    <name evidence="4" type="ORF">BTO08_14905</name>
</gene>
<reference evidence="4 5" key="1">
    <citation type="submission" date="2016-12" db="EMBL/GenBank/DDBJ databases">
        <title>Diversity of luminous bacteria.</title>
        <authorList>
            <person name="Yoshizawa S."/>
            <person name="Kogure K."/>
        </authorList>
    </citation>
    <scope>NUCLEOTIDE SEQUENCE [LARGE SCALE GENOMIC DNA]</scope>
    <source>
        <strain evidence="4 5">LC1-200</strain>
    </source>
</reference>
<evidence type="ECO:0000313" key="5">
    <source>
        <dbReference type="Proteomes" id="UP000238730"/>
    </source>
</evidence>
<dbReference type="AlphaFoldDB" id="A0A2S7VTJ2"/>
<protein>
    <recommendedName>
        <fullName evidence="2">Universal stress protein</fullName>
    </recommendedName>
</protein>
<dbReference type="Pfam" id="PF00582">
    <property type="entry name" value="Usp"/>
    <property type="match status" value="1"/>
</dbReference>
<comment type="similarity">
    <text evidence="1 2">Belongs to the universal stress protein A family.</text>
</comment>
<organism evidence="4 5">
    <name type="scientific">Photobacterium angustum</name>
    <dbReference type="NCBI Taxonomy" id="661"/>
    <lineage>
        <taxon>Bacteria</taxon>
        <taxon>Pseudomonadati</taxon>
        <taxon>Pseudomonadota</taxon>
        <taxon>Gammaproteobacteria</taxon>
        <taxon>Vibrionales</taxon>
        <taxon>Vibrionaceae</taxon>
        <taxon>Photobacterium</taxon>
    </lineage>
</organism>
<dbReference type="GO" id="GO:0005737">
    <property type="term" value="C:cytoplasm"/>
    <property type="evidence" value="ECO:0007669"/>
    <property type="project" value="UniProtKB-SubCell"/>
</dbReference>
<dbReference type="InterPro" id="IPR014729">
    <property type="entry name" value="Rossmann-like_a/b/a_fold"/>
</dbReference>
<comment type="caution">
    <text evidence="4">The sequence shown here is derived from an EMBL/GenBank/DDBJ whole genome shotgun (WGS) entry which is preliminary data.</text>
</comment>
<dbReference type="SUPFAM" id="SSF52402">
    <property type="entry name" value="Adenine nucleotide alpha hydrolases-like"/>
    <property type="match status" value="1"/>
</dbReference>
<dbReference type="Proteomes" id="UP000238730">
    <property type="component" value="Unassembled WGS sequence"/>
</dbReference>
<dbReference type="Gene3D" id="3.40.50.620">
    <property type="entry name" value="HUPs"/>
    <property type="match status" value="1"/>
</dbReference>
<dbReference type="InterPro" id="IPR006015">
    <property type="entry name" value="Universal_stress_UspA"/>
</dbReference>
<comment type="subcellular location">
    <subcellularLocation>
        <location evidence="2">Cytoplasm</location>
    </subcellularLocation>
</comment>
<proteinExistence type="inferred from homology"/>
<sequence length="140" mass="15205">MSLYQTVLLAVNPEDKNAHKLMVKAGVIAEQNHADLHVAYVEPGIGNVSFIDVEVELQEEHDAIAKKRMKELSDLITASSHKVKAIHTADGDVSKHIEALAKEINASLVITGYHKSTFHLFGDLSGSLANHLGCDVLISQ</sequence>
<dbReference type="PIRSF" id="PIRSF006276">
    <property type="entry name" value="UspA"/>
    <property type="match status" value="1"/>
</dbReference>
<feature type="domain" description="UspA" evidence="3">
    <location>
        <begin position="4"/>
        <end position="138"/>
    </location>
</feature>
<evidence type="ECO:0000259" key="3">
    <source>
        <dbReference type="Pfam" id="PF00582"/>
    </source>
</evidence>
<name>A0A2S7VTJ2_PHOAN</name>
<accession>A0A2S7VTJ2</accession>
<evidence type="ECO:0000256" key="1">
    <source>
        <dbReference type="ARBA" id="ARBA00008791"/>
    </source>
</evidence>
<dbReference type="EMBL" id="MSCJ01000002">
    <property type="protein sequence ID" value="PQJ65000.1"/>
    <property type="molecule type" value="Genomic_DNA"/>
</dbReference>
<dbReference type="InterPro" id="IPR006016">
    <property type="entry name" value="UspA"/>
</dbReference>
<evidence type="ECO:0000313" key="4">
    <source>
        <dbReference type="EMBL" id="PQJ65000.1"/>
    </source>
</evidence>
<dbReference type="CDD" id="cd00293">
    <property type="entry name" value="USP-like"/>
    <property type="match status" value="1"/>
</dbReference>